<feature type="region of interest" description="Disordered" evidence="2">
    <location>
        <begin position="135"/>
        <end position="166"/>
    </location>
</feature>
<feature type="region of interest" description="Disordered" evidence="2">
    <location>
        <begin position="1"/>
        <end position="37"/>
    </location>
</feature>
<feature type="coiled-coil region" evidence="1">
    <location>
        <begin position="96"/>
        <end position="123"/>
    </location>
</feature>
<protein>
    <submittedName>
        <fullName evidence="3">Uncharacterized protein</fullName>
    </submittedName>
</protein>
<name>A0ABS3S9I2_9ACTN</name>
<dbReference type="RefSeq" id="WP_372442248.1">
    <property type="nucleotide sequence ID" value="NZ_JAGEPF010000050.1"/>
</dbReference>
<sequence>MPVPAAQQPIQMAKPDQPALPGRVADAGGPAGEQPEAQPWDIVERLRQMADLIGDALAAGERKVTEAQSETASQVAAIQAEKESAQRDAAAAWGEVQRARGQAEQADRRAVDAERRITEAQNESASQVAAIQAEKESAQRDAAAAWGEVQRARGQAEQADRRAVDA</sequence>
<reference evidence="3 4" key="1">
    <citation type="submission" date="2021-03" db="EMBL/GenBank/DDBJ databases">
        <title>Actinomadura violae sp. nov., isolated from lichen in Thailand.</title>
        <authorList>
            <person name="Kanchanasin P."/>
            <person name="Saeng-In P."/>
            <person name="Phongsopitanun W."/>
            <person name="Yuki M."/>
            <person name="Kudo T."/>
            <person name="Ohkuma M."/>
            <person name="Tanasupawat S."/>
        </authorList>
    </citation>
    <scope>NUCLEOTIDE SEQUENCE [LARGE SCALE GENOMIC DNA]</scope>
    <source>
        <strain evidence="3 4">LCR2-06</strain>
    </source>
</reference>
<gene>
    <name evidence="3" type="ORF">J4709_49695</name>
</gene>
<organism evidence="3 4">
    <name type="scientific">Actinomadura violacea</name>
    <dbReference type="NCBI Taxonomy" id="2819934"/>
    <lineage>
        <taxon>Bacteria</taxon>
        <taxon>Bacillati</taxon>
        <taxon>Actinomycetota</taxon>
        <taxon>Actinomycetes</taxon>
        <taxon>Streptosporangiales</taxon>
        <taxon>Thermomonosporaceae</taxon>
        <taxon>Actinomadura</taxon>
    </lineage>
</organism>
<evidence type="ECO:0000313" key="3">
    <source>
        <dbReference type="EMBL" id="MBO2465662.1"/>
    </source>
</evidence>
<evidence type="ECO:0000256" key="1">
    <source>
        <dbReference type="SAM" id="Coils"/>
    </source>
</evidence>
<keyword evidence="1" id="KW-0175">Coiled coil</keyword>
<evidence type="ECO:0000256" key="2">
    <source>
        <dbReference type="SAM" id="MobiDB-lite"/>
    </source>
</evidence>
<comment type="caution">
    <text evidence="3">The sequence shown here is derived from an EMBL/GenBank/DDBJ whole genome shotgun (WGS) entry which is preliminary data.</text>
</comment>
<keyword evidence="4" id="KW-1185">Reference proteome</keyword>
<evidence type="ECO:0000313" key="4">
    <source>
        <dbReference type="Proteomes" id="UP000680206"/>
    </source>
</evidence>
<dbReference type="Proteomes" id="UP000680206">
    <property type="component" value="Unassembled WGS sequence"/>
</dbReference>
<proteinExistence type="predicted"/>
<dbReference type="EMBL" id="JAGEPF010000050">
    <property type="protein sequence ID" value="MBO2465662.1"/>
    <property type="molecule type" value="Genomic_DNA"/>
</dbReference>
<feature type="non-terminal residue" evidence="3">
    <location>
        <position position="166"/>
    </location>
</feature>
<accession>A0ABS3S9I2</accession>